<dbReference type="Proteomes" id="UP000295453">
    <property type="component" value="Unassembled WGS sequence"/>
</dbReference>
<comment type="caution">
    <text evidence="3">The sequence shown here is derived from an EMBL/GenBank/DDBJ whole genome shotgun (WGS) entry which is preliminary data.</text>
</comment>
<gene>
    <name evidence="3" type="ORF">EPD65_00075</name>
</gene>
<accession>A0A4R1CHU6</accession>
<sequence length="346" mass="37434">MTGFRSTMLKVVTFAVICAVFFVMLYNTMANVVEGDRRTWTADFTSASGLRPGDDVRVAGVKVGRVESIKVVQGNVAQVTFQLVSDQKIYASTLLKLRYQNLLGQRYLSLTAGAERGPELSPDRTLGTGMTDPGFDLTALFNGFKPLFDTLQPQDVNQFAQNIIDVLQGQGPAVESLLQSTATTARTLAARDQAFSEVLDNLTPVLKNLAAHSDDLDATVQQLRVLMSGLAKERGTFATSVDTLGPLLDSTSGLLRQIRPDLRADVQQLRTTSGTLARNRGDVVEGVRALGSITSNLAQFMSYYSAANIYFCNIGFIVNAPDGRPLNKTSWVGGPGGPYSEVCRPH</sequence>
<dbReference type="InterPro" id="IPR052336">
    <property type="entry name" value="MlaD_Phospholipid_Transporter"/>
</dbReference>
<feature type="domain" description="Mammalian cell entry C-terminal" evidence="2">
    <location>
        <begin position="119"/>
        <end position="325"/>
    </location>
</feature>
<name>A0A4R1CHU6_9ACTN</name>
<protein>
    <submittedName>
        <fullName evidence="3">MCE family protein</fullName>
    </submittedName>
</protein>
<reference evidence="3 4" key="1">
    <citation type="submission" date="2019-03" db="EMBL/GenBank/DDBJ databases">
        <authorList>
            <person name="Kim M.K.M."/>
        </authorList>
    </citation>
    <scope>NUCLEOTIDE SEQUENCE [LARGE SCALE GENOMIC DNA]</scope>
    <source>
        <strain evidence="3 4">18JY15-6</strain>
    </source>
</reference>
<evidence type="ECO:0000259" key="1">
    <source>
        <dbReference type="Pfam" id="PF02470"/>
    </source>
</evidence>
<dbReference type="EMBL" id="SJZJ01000001">
    <property type="protein sequence ID" value="TCJ31013.1"/>
    <property type="molecule type" value="Genomic_DNA"/>
</dbReference>
<dbReference type="NCBIfam" id="TIGR00996">
    <property type="entry name" value="Mtu_fam_mce"/>
    <property type="match status" value="1"/>
</dbReference>
<dbReference type="Pfam" id="PF11887">
    <property type="entry name" value="Mce4_CUP1"/>
    <property type="match status" value="1"/>
</dbReference>
<dbReference type="PANTHER" id="PTHR33371">
    <property type="entry name" value="INTERMEMBRANE PHOSPHOLIPID TRANSPORT SYSTEM BINDING PROTEIN MLAD-RELATED"/>
    <property type="match status" value="1"/>
</dbReference>
<dbReference type="OrthoDB" id="338143at2"/>
<dbReference type="GO" id="GO:0005576">
    <property type="term" value="C:extracellular region"/>
    <property type="evidence" value="ECO:0007669"/>
    <property type="project" value="TreeGrafter"/>
</dbReference>
<keyword evidence="4" id="KW-1185">Reference proteome</keyword>
<evidence type="ECO:0000313" key="4">
    <source>
        <dbReference type="Proteomes" id="UP000295453"/>
    </source>
</evidence>
<dbReference type="InterPro" id="IPR005693">
    <property type="entry name" value="Mce"/>
</dbReference>
<dbReference type="InterPro" id="IPR003399">
    <property type="entry name" value="Mce/MlaD"/>
</dbReference>
<feature type="domain" description="Mce/MlaD" evidence="1">
    <location>
        <begin position="39"/>
        <end position="113"/>
    </location>
</feature>
<evidence type="ECO:0000313" key="3">
    <source>
        <dbReference type="EMBL" id="TCJ31013.1"/>
    </source>
</evidence>
<evidence type="ECO:0000259" key="2">
    <source>
        <dbReference type="Pfam" id="PF11887"/>
    </source>
</evidence>
<dbReference type="RefSeq" id="WP_131580694.1">
    <property type="nucleotide sequence ID" value="NZ_SJZJ01000001.1"/>
</dbReference>
<dbReference type="AlphaFoldDB" id="A0A4R1CHU6"/>
<dbReference type="PANTHER" id="PTHR33371:SF17">
    <property type="entry name" value="MCE-FAMILY PROTEIN MCE1B"/>
    <property type="match status" value="1"/>
</dbReference>
<dbReference type="InterPro" id="IPR024516">
    <property type="entry name" value="Mce_C"/>
</dbReference>
<proteinExistence type="predicted"/>
<dbReference type="Pfam" id="PF02470">
    <property type="entry name" value="MlaD"/>
    <property type="match status" value="1"/>
</dbReference>
<dbReference type="GO" id="GO:0051701">
    <property type="term" value="P:biological process involved in interaction with host"/>
    <property type="evidence" value="ECO:0007669"/>
    <property type="project" value="TreeGrafter"/>
</dbReference>
<organism evidence="3 4">
    <name type="scientific">Nocardioides jejuensis</name>
    <dbReference type="NCBI Taxonomy" id="2502782"/>
    <lineage>
        <taxon>Bacteria</taxon>
        <taxon>Bacillati</taxon>
        <taxon>Actinomycetota</taxon>
        <taxon>Actinomycetes</taxon>
        <taxon>Propionibacteriales</taxon>
        <taxon>Nocardioidaceae</taxon>
        <taxon>Nocardioides</taxon>
    </lineage>
</organism>